<dbReference type="EMBL" id="BJYT01000008">
    <property type="protein sequence ID" value="GEO10008.1"/>
    <property type="molecule type" value="Genomic_DNA"/>
</dbReference>
<dbReference type="PANTHER" id="PTHR43415">
    <property type="entry name" value="SPERMIDINE N(1)-ACETYLTRANSFERASE"/>
    <property type="match status" value="1"/>
</dbReference>
<accession>A0A512BDG7</accession>
<dbReference type="PROSITE" id="PS51186">
    <property type="entry name" value="GNAT"/>
    <property type="match status" value="1"/>
</dbReference>
<sequence>MIKLEYFDREDFKQLIEWMNSEHLITNWAGSLFRYPLTEESLDWYIEDTNNLEKSDAFIYKAVDTKIGQTVGHISLGSISEKNRAGRISRVLVGNTAERGKGYCPGMINAILKIGFEELKLHRISLGVYDFNKAAIRCYEKCGFVKEGVMRDVLRYDDGTYWCLIEMGILEDEWRELHKKKKKETTTDCKDC</sequence>
<dbReference type="Proteomes" id="UP000321513">
    <property type="component" value="Unassembled WGS sequence"/>
</dbReference>
<keyword evidence="3" id="KW-1185">Reference proteome</keyword>
<dbReference type="AlphaFoldDB" id="A0A512BDG7"/>
<keyword evidence="2" id="KW-0808">Transferase</keyword>
<proteinExistence type="predicted"/>
<dbReference type="InterPro" id="IPR000182">
    <property type="entry name" value="GNAT_dom"/>
</dbReference>
<feature type="domain" description="N-acetyltransferase" evidence="1">
    <location>
        <begin position="2"/>
        <end position="166"/>
    </location>
</feature>
<dbReference type="Gene3D" id="3.40.630.30">
    <property type="match status" value="1"/>
</dbReference>
<protein>
    <submittedName>
        <fullName evidence="2">Aminoglycoside N(6')-acetyltransferase</fullName>
    </submittedName>
</protein>
<reference evidence="2 3" key="1">
    <citation type="submission" date="2019-07" db="EMBL/GenBank/DDBJ databases">
        <title>Whole genome shotgun sequence of Segetibacter aerophilus NBRC 106135.</title>
        <authorList>
            <person name="Hosoyama A."/>
            <person name="Uohara A."/>
            <person name="Ohji S."/>
            <person name="Ichikawa N."/>
        </authorList>
    </citation>
    <scope>NUCLEOTIDE SEQUENCE [LARGE SCALE GENOMIC DNA]</scope>
    <source>
        <strain evidence="2 3">NBRC 106135</strain>
    </source>
</reference>
<gene>
    <name evidence="2" type="ORF">SAE01_25040</name>
</gene>
<dbReference type="GO" id="GO:0016747">
    <property type="term" value="F:acyltransferase activity, transferring groups other than amino-acyl groups"/>
    <property type="evidence" value="ECO:0007669"/>
    <property type="project" value="InterPro"/>
</dbReference>
<dbReference type="RefSeq" id="WP_147204119.1">
    <property type="nucleotide sequence ID" value="NZ_BJYT01000008.1"/>
</dbReference>
<dbReference type="SUPFAM" id="SSF55729">
    <property type="entry name" value="Acyl-CoA N-acyltransferases (Nat)"/>
    <property type="match status" value="1"/>
</dbReference>
<dbReference type="InterPro" id="IPR016181">
    <property type="entry name" value="Acyl_CoA_acyltransferase"/>
</dbReference>
<dbReference type="OrthoDB" id="9811523at2"/>
<name>A0A512BDG7_9BACT</name>
<dbReference type="Pfam" id="PF13302">
    <property type="entry name" value="Acetyltransf_3"/>
    <property type="match status" value="1"/>
</dbReference>
<evidence type="ECO:0000313" key="3">
    <source>
        <dbReference type="Proteomes" id="UP000321513"/>
    </source>
</evidence>
<dbReference type="PANTHER" id="PTHR43415:SF5">
    <property type="entry name" value="ACETYLTRANSFERASE"/>
    <property type="match status" value="1"/>
</dbReference>
<comment type="caution">
    <text evidence="2">The sequence shown here is derived from an EMBL/GenBank/DDBJ whole genome shotgun (WGS) entry which is preliminary data.</text>
</comment>
<evidence type="ECO:0000259" key="1">
    <source>
        <dbReference type="PROSITE" id="PS51186"/>
    </source>
</evidence>
<evidence type="ECO:0000313" key="2">
    <source>
        <dbReference type="EMBL" id="GEO10008.1"/>
    </source>
</evidence>
<organism evidence="2 3">
    <name type="scientific">Segetibacter aerophilus</name>
    <dbReference type="NCBI Taxonomy" id="670293"/>
    <lineage>
        <taxon>Bacteria</taxon>
        <taxon>Pseudomonadati</taxon>
        <taxon>Bacteroidota</taxon>
        <taxon>Chitinophagia</taxon>
        <taxon>Chitinophagales</taxon>
        <taxon>Chitinophagaceae</taxon>
        <taxon>Segetibacter</taxon>
    </lineage>
</organism>